<organism evidence="5 6">
    <name type="scientific">Crossiella cryophila</name>
    <dbReference type="NCBI Taxonomy" id="43355"/>
    <lineage>
        <taxon>Bacteria</taxon>
        <taxon>Bacillati</taxon>
        <taxon>Actinomycetota</taxon>
        <taxon>Actinomycetes</taxon>
        <taxon>Pseudonocardiales</taxon>
        <taxon>Pseudonocardiaceae</taxon>
        <taxon>Crossiella</taxon>
    </lineage>
</organism>
<dbReference type="CDD" id="cd00830">
    <property type="entry name" value="KAS_III"/>
    <property type="match status" value="1"/>
</dbReference>
<feature type="domain" description="Beta-ketoacyl-[acyl-carrier-protein] synthase III C-terminal" evidence="3">
    <location>
        <begin position="237"/>
        <end position="325"/>
    </location>
</feature>
<proteinExistence type="predicted"/>
<evidence type="ECO:0000313" key="5">
    <source>
        <dbReference type="EMBL" id="MBB4678286.1"/>
    </source>
</evidence>
<name>A0A7W7CE91_9PSEU</name>
<dbReference type="GO" id="GO:0033818">
    <property type="term" value="F:beta-ketoacyl-acyl-carrier-protein synthase III activity"/>
    <property type="evidence" value="ECO:0007669"/>
    <property type="project" value="UniProtKB-EC"/>
</dbReference>
<evidence type="ECO:0000313" key="6">
    <source>
        <dbReference type="Proteomes" id="UP000533598"/>
    </source>
</evidence>
<feature type="domain" description="Beta-ketoacyl-[acyl-carrier-protein] synthase III N-terminal" evidence="4">
    <location>
        <begin position="107"/>
        <end position="185"/>
    </location>
</feature>
<reference evidence="5 6" key="1">
    <citation type="submission" date="2020-08" db="EMBL/GenBank/DDBJ databases">
        <title>Sequencing the genomes of 1000 actinobacteria strains.</title>
        <authorList>
            <person name="Klenk H.-P."/>
        </authorList>
    </citation>
    <scope>NUCLEOTIDE SEQUENCE [LARGE SCALE GENOMIC DNA]</scope>
    <source>
        <strain evidence="5 6">DSM 44230</strain>
    </source>
</reference>
<dbReference type="Proteomes" id="UP000533598">
    <property type="component" value="Unassembled WGS sequence"/>
</dbReference>
<dbReference type="RefSeq" id="WP_185004138.1">
    <property type="nucleotide sequence ID" value="NZ_BAAAUI010000004.1"/>
</dbReference>
<dbReference type="EMBL" id="JACHMH010000001">
    <property type="protein sequence ID" value="MBB4678286.1"/>
    <property type="molecule type" value="Genomic_DNA"/>
</dbReference>
<dbReference type="InterPro" id="IPR013751">
    <property type="entry name" value="ACP_syn_III_N"/>
</dbReference>
<accession>A0A7W7CE91</accession>
<dbReference type="GO" id="GO:0006633">
    <property type="term" value="P:fatty acid biosynthetic process"/>
    <property type="evidence" value="ECO:0007669"/>
    <property type="project" value="InterPro"/>
</dbReference>
<dbReference type="Pfam" id="PF08545">
    <property type="entry name" value="ACP_syn_III"/>
    <property type="match status" value="1"/>
</dbReference>
<evidence type="ECO:0000256" key="2">
    <source>
        <dbReference type="ARBA" id="ARBA00023315"/>
    </source>
</evidence>
<dbReference type="AlphaFoldDB" id="A0A7W7CE91"/>
<dbReference type="Pfam" id="PF08541">
    <property type="entry name" value="ACP_syn_III_C"/>
    <property type="match status" value="1"/>
</dbReference>
<dbReference type="PANTHER" id="PTHR34069">
    <property type="entry name" value="3-OXOACYL-[ACYL-CARRIER-PROTEIN] SYNTHASE 3"/>
    <property type="match status" value="1"/>
</dbReference>
<evidence type="ECO:0000259" key="3">
    <source>
        <dbReference type="Pfam" id="PF08541"/>
    </source>
</evidence>
<dbReference type="InterPro" id="IPR016039">
    <property type="entry name" value="Thiolase-like"/>
</dbReference>
<protein>
    <submittedName>
        <fullName evidence="5">3-oxoacyl-[acyl-carrier-protein] synthase-3</fullName>
        <ecNumber evidence="5">2.3.1.180</ecNumber>
    </submittedName>
</protein>
<dbReference type="InterPro" id="IPR013747">
    <property type="entry name" value="ACP_syn_III_C"/>
</dbReference>
<keyword evidence="6" id="KW-1185">Reference proteome</keyword>
<keyword evidence="1 5" id="KW-0808">Transferase</keyword>
<dbReference type="SUPFAM" id="SSF53901">
    <property type="entry name" value="Thiolase-like"/>
    <property type="match status" value="1"/>
</dbReference>
<evidence type="ECO:0000256" key="1">
    <source>
        <dbReference type="ARBA" id="ARBA00022679"/>
    </source>
</evidence>
<dbReference type="EC" id="2.3.1.180" evidence="5"/>
<dbReference type="GO" id="GO:0004315">
    <property type="term" value="F:3-oxoacyl-[acyl-carrier-protein] synthase activity"/>
    <property type="evidence" value="ECO:0007669"/>
    <property type="project" value="InterPro"/>
</dbReference>
<dbReference type="NCBIfam" id="NF006829">
    <property type="entry name" value="PRK09352.1"/>
    <property type="match status" value="1"/>
</dbReference>
<comment type="caution">
    <text evidence="5">The sequence shown here is derived from an EMBL/GenBank/DDBJ whole genome shotgun (WGS) entry which is preliminary data.</text>
</comment>
<dbReference type="PANTHER" id="PTHR34069:SF2">
    <property type="entry name" value="BETA-KETOACYL-[ACYL-CARRIER-PROTEIN] SYNTHASE III"/>
    <property type="match status" value="1"/>
</dbReference>
<evidence type="ECO:0000259" key="4">
    <source>
        <dbReference type="Pfam" id="PF08545"/>
    </source>
</evidence>
<sequence>MTAVGILSMGACVPKDEIRNEDIADRFGVTPDWFVQRTGVRTRRYAAPDEAVSDLSIRAAEQALERAGVSPDRVTHLIVATSTPDAPLPPTSCLVQEAIGARNTAAFDLNASCNGFLHGVALARNLVRGNPDELVLVIGADVYSRFLDPKHRGTIALFGDGAGAALIGAVPDGLGLQDIELRSHGEAASILGIDAGGSRLPATPATLIGRKHFVRMDGKAVAQFVLGEVPGLVARLLDRAGVDPATIDHFVPHQANGVVIEELVRRVGFTGRTHLTLDRYGNLGSGSMPVTLEDAWRRGAFAVGDLVLLAGFGSGMNLGAGLLRWSAPPIGVAETSDPKESR</sequence>
<dbReference type="GO" id="GO:0044550">
    <property type="term" value="P:secondary metabolite biosynthetic process"/>
    <property type="evidence" value="ECO:0007669"/>
    <property type="project" value="TreeGrafter"/>
</dbReference>
<keyword evidence="2 5" id="KW-0012">Acyltransferase</keyword>
<gene>
    <name evidence="5" type="ORF">HNR67_004404</name>
</gene>
<dbReference type="Gene3D" id="3.40.47.10">
    <property type="match status" value="1"/>
</dbReference>